<evidence type="ECO:0000313" key="1">
    <source>
        <dbReference type="EMBL" id="KAE9615018.1"/>
    </source>
</evidence>
<keyword evidence="2" id="KW-1185">Reference proteome</keyword>
<gene>
    <name evidence="1" type="ORF">Lalb_Chr04g0250831</name>
</gene>
<name>A0A6A4QLB0_LUPAL</name>
<sequence>MCGHVLMLNQPDSSVPLLYEWLYRPYCYTQEHHIICGGPDSIVLQKHMLLWTLIRIQGSESCSL</sequence>
<comment type="caution">
    <text evidence="1">The sequence shown here is derived from an EMBL/GenBank/DDBJ whole genome shotgun (WGS) entry which is preliminary data.</text>
</comment>
<evidence type="ECO:0000313" key="2">
    <source>
        <dbReference type="Proteomes" id="UP000447434"/>
    </source>
</evidence>
<dbReference type="Proteomes" id="UP000447434">
    <property type="component" value="Chromosome 4"/>
</dbReference>
<protein>
    <submittedName>
        <fullName evidence="1">Uncharacterized protein</fullName>
    </submittedName>
</protein>
<accession>A0A6A4QLB0</accession>
<proteinExistence type="predicted"/>
<dbReference type="AlphaFoldDB" id="A0A6A4QLB0"/>
<dbReference type="EMBL" id="WOCE01000004">
    <property type="protein sequence ID" value="KAE9615018.1"/>
    <property type="molecule type" value="Genomic_DNA"/>
</dbReference>
<organism evidence="1 2">
    <name type="scientific">Lupinus albus</name>
    <name type="common">White lupine</name>
    <name type="synonym">Lupinus termis</name>
    <dbReference type="NCBI Taxonomy" id="3870"/>
    <lineage>
        <taxon>Eukaryota</taxon>
        <taxon>Viridiplantae</taxon>
        <taxon>Streptophyta</taxon>
        <taxon>Embryophyta</taxon>
        <taxon>Tracheophyta</taxon>
        <taxon>Spermatophyta</taxon>
        <taxon>Magnoliopsida</taxon>
        <taxon>eudicotyledons</taxon>
        <taxon>Gunneridae</taxon>
        <taxon>Pentapetalae</taxon>
        <taxon>rosids</taxon>
        <taxon>fabids</taxon>
        <taxon>Fabales</taxon>
        <taxon>Fabaceae</taxon>
        <taxon>Papilionoideae</taxon>
        <taxon>50 kb inversion clade</taxon>
        <taxon>genistoids sensu lato</taxon>
        <taxon>core genistoids</taxon>
        <taxon>Genisteae</taxon>
        <taxon>Lupinus</taxon>
    </lineage>
</organism>
<reference evidence="2" key="1">
    <citation type="journal article" date="2020" name="Nat. Commun.">
        <title>Genome sequence of the cluster root forming white lupin.</title>
        <authorList>
            <person name="Hufnagel B."/>
            <person name="Marques A."/>
            <person name="Soriano A."/>
            <person name="Marques L."/>
            <person name="Divol F."/>
            <person name="Doumas P."/>
            <person name="Sallet E."/>
            <person name="Mancinotti D."/>
            <person name="Carrere S."/>
            <person name="Marande W."/>
            <person name="Arribat S."/>
            <person name="Keller J."/>
            <person name="Huneau C."/>
            <person name="Blein T."/>
            <person name="Aime D."/>
            <person name="Laguerre M."/>
            <person name="Taylor J."/>
            <person name="Schubert V."/>
            <person name="Nelson M."/>
            <person name="Geu-Flores F."/>
            <person name="Crespi M."/>
            <person name="Gallardo-Guerrero K."/>
            <person name="Delaux P.-M."/>
            <person name="Salse J."/>
            <person name="Berges H."/>
            <person name="Guyot R."/>
            <person name="Gouzy J."/>
            <person name="Peret B."/>
        </authorList>
    </citation>
    <scope>NUCLEOTIDE SEQUENCE [LARGE SCALE GENOMIC DNA]</scope>
    <source>
        <strain evidence="2">cv. Amiga</strain>
    </source>
</reference>